<proteinExistence type="inferred from homology"/>
<sequence>MSRKAPFWETTPLALMTSAQWESLCDGCGRCCLHKLEDEDTGEIYHTSVACRLLDLHTCRCSDYAHRQQRVPDCISLSLTDLSDFQWLPPSCAYRRLAEGRGLPPWHPLVTGDPDSVHRRGASVRGRVVSEDDGDPLETRIVVWPGRDV</sequence>
<dbReference type="EMBL" id="MVBK01000058">
    <property type="protein sequence ID" value="OOG23784.1"/>
    <property type="molecule type" value="Genomic_DNA"/>
</dbReference>
<dbReference type="InterPro" id="IPR005358">
    <property type="entry name" value="Puta_zinc/iron-chelating_dom"/>
</dbReference>
<name>A0A1V3NFK7_9GAMM</name>
<evidence type="ECO:0000256" key="1">
    <source>
        <dbReference type="HAMAP-Rule" id="MF_00676"/>
    </source>
</evidence>
<dbReference type="OrthoDB" id="9786855at2"/>
<accession>A0A1V3NFK7</accession>
<keyword evidence="3" id="KW-1185">Reference proteome</keyword>
<evidence type="ECO:0000313" key="3">
    <source>
        <dbReference type="Proteomes" id="UP000189462"/>
    </source>
</evidence>
<dbReference type="STRING" id="108003.B1C78_10265"/>
<comment type="similarity">
    <text evidence="1">Belongs to the UPF0260 family.</text>
</comment>
<dbReference type="NCBIfam" id="NF003501">
    <property type="entry name" value="PRK05170.1-5"/>
    <property type="match status" value="1"/>
</dbReference>
<dbReference type="Proteomes" id="UP000189462">
    <property type="component" value="Unassembled WGS sequence"/>
</dbReference>
<comment type="caution">
    <text evidence="2">The sequence shown here is derived from an EMBL/GenBank/DDBJ whole genome shotgun (WGS) entry which is preliminary data.</text>
</comment>
<evidence type="ECO:0000313" key="2">
    <source>
        <dbReference type="EMBL" id="OOG23784.1"/>
    </source>
</evidence>
<dbReference type="PANTHER" id="PTHR37421">
    <property type="entry name" value="UPF0260 PROTEIN YCGN"/>
    <property type="match status" value="1"/>
</dbReference>
<dbReference type="AlphaFoldDB" id="A0A1V3NFK7"/>
<dbReference type="Pfam" id="PF03692">
    <property type="entry name" value="CxxCxxCC"/>
    <property type="match status" value="1"/>
</dbReference>
<protein>
    <recommendedName>
        <fullName evidence="1">UPF0260 protein B1C78_10265</fullName>
    </recommendedName>
</protein>
<dbReference type="NCBIfam" id="NF003507">
    <property type="entry name" value="PRK05170.2-5"/>
    <property type="match status" value="1"/>
</dbReference>
<dbReference type="RefSeq" id="WP_077279062.1">
    <property type="nucleotide sequence ID" value="NZ_MVBK01000058.1"/>
</dbReference>
<organism evidence="2 3">
    <name type="scientific">Thioalkalivibrio denitrificans</name>
    <dbReference type="NCBI Taxonomy" id="108003"/>
    <lineage>
        <taxon>Bacteria</taxon>
        <taxon>Pseudomonadati</taxon>
        <taxon>Pseudomonadota</taxon>
        <taxon>Gammaproteobacteria</taxon>
        <taxon>Chromatiales</taxon>
        <taxon>Ectothiorhodospiraceae</taxon>
        <taxon>Thioalkalivibrio</taxon>
    </lineage>
</organism>
<gene>
    <name evidence="2" type="ORF">B1C78_10265</name>
</gene>
<dbReference type="PANTHER" id="PTHR37421:SF1">
    <property type="entry name" value="UPF0260 PROTEIN YCGN"/>
    <property type="match status" value="1"/>
</dbReference>
<dbReference type="HAMAP" id="MF_00676">
    <property type="entry name" value="UPF0260"/>
    <property type="match status" value="1"/>
</dbReference>
<dbReference type="PIRSF" id="PIRSF006173">
    <property type="entry name" value="UCP006173"/>
    <property type="match status" value="1"/>
</dbReference>
<reference evidence="2 3" key="1">
    <citation type="submission" date="2017-02" db="EMBL/GenBank/DDBJ databases">
        <title>Genomic diversity within the haloalkaliphilic genus Thioalkalivibrio.</title>
        <authorList>
            <person name="Ahn A.-C."/>
            <person name="Meier-Kolthoff J."/>
            <person name="Overmars L."/>
            <person name="Richter M."/>
            <person name="Woyke T."/>
            <person name="Sorokin D.Y."/>
            <person name="Muyzer G."/>
        </authorList>
    </citation>
    <scope>NUCLEOTIDE SEQUENCE [LARGE SCALE GENOMIC DNA]</scope>
    <source>
        <strain evidence="2 3">ALJD</strain>
    </source>
</reference>
<dbReference type="InterPro" id="IPR008228">
    <property type="entry name" value="UCP006173"/>
</dbReference>